<accession>A0A1E5E6H4</accession>
<dbReference type="Proteomes" id="UP000094070">
    <property type="component" value="Unassembled WGS sequence"/>
</dbReference>
<dbReference type="UniPathway" id="UPA00360">
    <property type="reaction ID" value="UER00485"/>
</dbReference>
<dbReference type="AlphaFoldDB" id="A0A1E5E6H4"/>
<dbReference type="GO" id="GO:0005886">
    <property type="term" value="C:plasma membrane"/>
    <property type="evidence" value="ECO:0007669"/>
    <property type="project" value="UniProtKB-SubCell"/>
</dbReference>
<comment type="pathway">
    <text evidence="9">Glycolipid biosynthesis; KDO(2)-lipid A biosynthesis; KDO(2)-lipid A from CMP-3-deoxy-D-manno-octulosonate and lipid IV(A): step 3/4.</text>
</comment>
<name>A0A1E5E6H4_9VIBR</name>
<sequence>MTTTKNAQKEESLVSFIPPTFSIRLLHPKYWLIWIGFSFAAIFVNILPYRVLFWIGRGIGYLSMFVAKKRVKVAQRNLELCFPDISNTRRDYVVKENFKNTGFAIFETAIAWFWPDWRLKRHVGYHHVNRLTVFEEQGRGTLICGVHALNLELTARCCALFSPGYGVYRPHNNPAYNFIQHWGRTRSGNIMVDRKDVKGMLKVLRKGKKLFYLPDHDYGAKNAVFVPFFAVPNACTTTGTSILVDASKCAVLPVSCFRTGFRYDFRIEQDISEGFPRRDPEGAAIHMNKTVEKLILRGGDQWMWLHKRFKTMPDGQEKGIRYKD</sequence>
<organism evidence="10 11">
    <name type="scientific">Vibrio rumoiensis 1S-45</name>
    <dbReference type="NCBI Taxonomy" id="1188252"/>
    <lineage>
        <taxon>Bacteria</taxon>
        <taxon>Pseudomonadati</taxon>
        <taxon>Pseudomonadota</taxon>
        <taxon>Gammaproteobacteria</taxon>
        <taxon>Vibrionales</taxon>
        <taxon>Vibrionaceae</taxon>
        <taxon>Vibrio</taxon>
    </lineage>
</organism>
<dbReference type="GO" id="GO:0009245">
    <property type="term" value="P:lipid A biosynthetic process"/>
    <property type="evidence" value="ECO:0007669"/>
    <property type="project" value="InterPro"/>
</dbReference>
<keyword evidence="1 9" id="KW-1003">Cell membrane</keyword>
<dbReference type="UniPathway" id="UPA00030"/>
<keyword evidence="3 9" id="KW-0808">Transferase</keyword>
<dbReference type="NCBIfam" id="TIGR02207">
    <property type="entry name" value="lipid_A_htrB"/>
    <property type="match status" value="1"/>
</dbReference>
<feature type="transmembrane region" description="Helical" evidence="9">
    <location>
        <begin position="31"/>
        <end position="55"/>
    </location>
</feature>
<evidence type="ECO:0000256" key="7">
    <source>
        <dbReference type="ARBA" id="ARBA00023136"/>
    </source>
</evidence>
<proteinExistence type="inferred from homology"/>
<comment type="caution">
    <text evidence="10">The sequence shown here is derived from an EMBL/GenBank/DDBJ whole genome shotgun (WGS) entry which is preliminary data.</text>
</comment>
<dbReference type="RefSeq" id="WP_017026660.1">
    <property type="nucleotide sequence ID" value="NZ_AJYK02000008.1"/>
</dbReference>
<keyword evidence="5 9" id="KW-0448">Lipopolysaccharide biosynthesis</keyword>
<dbReference type="PANTHER" id="PTHR30606">
    <property type="entry name" value="LIPID A BIOSYNTHESIS LAUROYL ACYLTRANSFERASE"/>
    <property type="match status" value="1"/>
</dbReference>
<dbReference type="OrthoDB" id="9803456at2"/>
<evidence type="ECO:0000256" key="4">
    <source>
        <dbReference type="ARBA" id="ARBA00022692"/>
    </source>
</evidence>
<evidence type="ECO:0000256" key="6">
    <source>
        <dbReference type="ARBA" id="ARBA00022989"/>
    </source>
</evidence>
<evidence type="ECO:0000313" key="10">
    <source>
        <dbReference type="EMBL" id="OEF29464.1"/>
    </source>
</evidence>
<dbReference type="GO" id="GO:0008913">
    <property type="term" value="F:Kdo2-lipid IVA acyltransferase activity"/>
    <property type="evidence" value="ECO:0007669"/>
    <property type="project" value="UniProtKB-EC"/>
</dbReference>
<keyword evidence="7 9" id="KW-0472">Membrane</keyword>
<dbReference type="STRING" id="1188252.A1QC_04260"/>
<reference evidence="10 11" key="1">
    <citation type="journal article" date="2012" name="Science">
        <title>Ecological populations of bacteria act as socially cohesive units of antibiotic production and resistance.</title>
        <authorList>
            <person name="Cordero O.X."/>
            <person name="Wildschutte H."/>
            <person name="Kirkup B."/>
            <person name="Proehl S."/>
            <person name="Ngo L."/>
            <person name="Hussain F."/>
            <person name="Le Roux F."/>
            <person name="Mincer T."/>
            <person name="Polz M.F."/>
        </authorList>
    </citation>
    <scope>NUCLEOTIDE SEQUENCE [LARGE SCALE GENOMIC DNA]</scope>
    <source>
        <strain evidence="10 11">1S-45</strain>
    </source>
</reference>
<dbReference type="GO" id="GO:0009103">
    <property type="term" value="P:lipopolysaccharide biosynthetic process"/>
    <property type="evidence" value="ECO:0007669"/>
    <property type="project" value="UniProtKB-UniRule"/>
</dbReference>
<evidence type="ECO:0000313" key="11">
    <source>
        <dbReference type="Proteomes" id="UP000094070"/>
    </source>
</evidence>
<feature type="short sequence motif" description="HXXXXD motif" evidence="9">
    <location>
        <begin position="147"/>
        <end position="152"/>
    </location>
</feature>
<dbReference type="InterPro" id="IPR004960">
    <property type="entry name" value="LipA_acyltrans"/>
</dbReference>
<dbReference type="CDD" id="cd07984">
    <property type="entry name" value="LPLAT_LABLAT-like"/>
    <property type="match status" value="1"/>
</dbReference>
<comment type="pathway">
    <text evidence="9">Bacterial outer membrane biogenesis; lipopolysaccharide biosynthesis.</text>
</comment>
<evidence type="ECO:0000256" key="3">
    <source>
        <dbReference type="ARBA" id="ARBA00022679"/>
    </source>
</evidence>
<dbReference type="InterPro" id="IPR011920">
    <property type="entry name" value="Lipid_A_LpxL_LpxP"/>
</dbReference>
<dbReference type="PIRSF" id="PIRSF026649">
    <property type="entry name" value="MsbB"/>
    <property type="match status" value="1"/>
</dbReference>
<gene>
    <name evidence="9" type="primary">lpxL</name>
    <name evidence="10" type="ORF">A1QC_04260</name>
</gene>
<dbReference type="NCBIfam" id="NF005340">
    <property type="entry name" value="PRK06860.1"/>
    <property type="match status" value="1"/>
</dbReference>
<comment type="function">
    <text evidence="9">Catalyzes the transfer of an acyl chain from an acyl-[acyl-carrier-protein] (ACP) to a Kdo(2)-lipid IV(A) to form a Kdo(2)-(acyl)-lipid IV(A).</text>
</comment>
<dbReference type="PANTHER" id="PTHR30606:SF9">
    <property type="entry name" value="LIPID A BIOSYNTHESIS LAUROYLTRANSFERASE"/>
    <property type="match status" value="1"/>
</dbReference>
<comment type="subcellular location">
    <subcellularLocation>
        <location evidence="9">Cell inner membrane</location>
        <topology evidence="9">Single-pass membrane protein</topology>
    </subcellularLocation>
</comment>
<evidence type="ECO:0000256" key="5">
    <source>
        <dbReference type="ARBA" id="ARBA00022985"/>
    </source>
</evidence>
<keyword evidence="6 9" id="KW-1133">Transmembrane helix</keyword>
<dbReference type="EMBL" id="AJYK02000008">
    <property type="protein sequence ID" value="OEF29464.1"/>
    <property type="molecule type" value="Genomic_DNA"/>
</dbReference>
<evidence type="ECO:0000256" key="1">
    <source>
        <dbReference type="ARBA" id="ARBA00022475"/>
    </source>
</evidence>
<dbReference type="Pfam" id="PF03279">
    <property type="entry name" value="Lip_A_acyltrans"/>
    <property type="match status" value="1"/>
</dbReference>
<dbReference type="HAMAP" id="MF_01942">
    <property type="entry name" value="Lipid_A_LpxL_LpxP"/>
    <property type="match status" value="1"/>
</dbReference>
<evidence type="ECO:0000256" key="2">
    <source>
        <dbReference type="ARBA" id="ARBA00022519"/>
    </source>
</evidence>
<keyword evidence="2 9" id="KW-0997">Cell inner membrane</keyword>
<comment type="catalytic activity">
    <reaction evidence="9">
        <text>an alpha-Kdo-(2-&gt;4)-alpha-Kdo-(2-&gt;6)-lipid IVA + a fatty acyl-[ACP] = an alpha-Kdo-(2-&gt;4)-alpha-Kdo-(2-&gt;6)-(acyl)-lipid IVA + holo-[ACP]</text>
        <dbReference type="Rhea" id="RHEA:69396"/>
        <dbReference type="Rhea" id="RHEA-COMP:9685"/>
        <dbReference type="Rhea" id="RHEA-COMP:14125"/>
        <dbReference type="ChEBI" id="CHEBI:64479"/>
        <dbReference type="ChEBI" id="CHEBI:138651"/>
        <dbReference type="ChEBI" id="CHEBI:176429"/>
        <dbReference type="ChEBI" id="CHEBI:176430"/>
        <dbReference type="EC" id="2.3.1.241"/>
    </reaction>
</comment>
<dbReference type="GO" id="GO:0036104">
    <property type="term" value="P:Kdo2-lipid A biosynthetic process"/>
    <property type="evidence" value="ECO:0007669"/>
    <property type="project" value="UniProtKB-UniRule"/>
</dbReference>
<dbReference type="eggNOG" id="COG1560">
    <property type="taxonomic scope" value="Bacteria"/>
</dbReference>
<protein>
    <recommendedName>
        <fullName evidence="9">Lipid A biosynthesis acyltransferase</fullName>
        <ecNumber evidence="9">2.3.1.241</ecNumber>
    </recommendedName>
    <alternativeName>
        <fullName evidence="9">Kdo(2)-lipid IV(A) acyltransferase</fullName>
    </alternativeName>
</protein>
<evidence type="ECO:0000256" key="8">
    <source>
        <dbReference type="ARBA" id="ARBA00023315"/>
    </source>
</evidence>
<keyword evidence="11" id="KW-1185">Reference proteome</keyword>
<comment type="similarity">
    <text evidence="9">Belongs to the LpxL/LpxM/LpxP family.</text>
</comment>
<dbReference type="EC" id="2.3.1.241" evidence="9"/>
<keyword evidence="8 9" id="KW-0012">Acyltransferase</keyword>
<evidence type="ECO:0000256" key="9">
    <source>
        <dbReference type="HAMAP-Rule" id="MF_01942"/>
    </source>
</evidence>
<keyword evidence="4 9" id="KW-0812">Transmembrane</keyword>